<feature type="domain" description="RING-type" evidence="4">
    <location>
        <begin position="9"/>
        <end position="57"/>
    </location>
</feature>
<feature type="region of interest" description="Disordered" evidence="3">
    <location>
        <begin position="294"/>
        <end position="316"/>
    </location>
</feature>
<feature type="region of interest" description="Disordered" evidence="3">
    <location>
        <begin position="517"/>
        <end position="545"/>
    </location>
</feature>
<feature type="domain" description="RRM" evidence="5">
    <location>
        <begin position="120"/>
        <end position="203"/>
    </location>
</feature>
<reference evidence="6" key="1">
    <citation type="journal article" date="2021" name="bioRxiv">
        <title>Whole Genome Assembly and Annotation of Northern Wild Rice, Zizania palustris L., Supports a Whole Genome Duplication in the Zizania Genus.</title>
        <authorList>
            <person name="Haas M."/>
            <person name="Kono T."/>
            <person name="Macchietto M."/>
            <person name="Millas R."/>
            <person name="McGilp L."/>
            <person name="Shao M."/>
            <person name="Duquette J."/>
            <person name="Hirsch C.N."/>
            <person name="Kimball J."/>
        </authorList>
    </citation>
    <scope>NUCLEOTIDE SEQUENCE</scope>
    <source>
        <tissue evidence="6">Fresh leaf tissue</tissue>
    </source>
</reference>
<dbReference type="CDD" id="cd12438">
    <property type="entry name" value="RRM_CNOT4"/>
    <property type="match status" value="1"/>
</dbReference>
<keyword evidence="7" id="KW-1185">Reference proteome</keyword>
<dbReference type="GO" id="GO:0008270">
    <property type="term" value="F:zinc ion binding"/>
    <property type="evidence" value="ECO:0007669"/>
    <property type="project" value="UniProtKB-KW"/>
</dbReference>
<keyword evidence="2" id="KW-0694">RNA-binding</keyword>
<evidence type="ECO:0000256" key="3">
    <source>
        <dbReference type="SAM" id="MobiDB-lite"/>
    </source>
</evidence>
<evidence type="ECO:0000259" key="4">
    <source>
        <dbReference type="PROSITE" id="PS50089"/>
    </source>
</evidence>
<dbReference type="CDD" id="cd16618">
    <property type="entry name" value="mRING-HC-C4C4_CNOT4"/>
    <property type="match status" value="1"/>
</dbReference>
<protein>
    <recommendedName>
        <fullName evidence="8">CCR4-NOT transcription complex subunit 4</fullName>
    </recommendedName>
</protein>
<dbReference type="EMBL" id="JAAALK010000288">
    <property type="protein sequence ID" value="KAG8052991.1"/>
    <property type="molecule type" value="Genomic_DNA"/>
</dbReference>
<dbReference type="InterPro" id="IPR039780">
    <property type="entry name" value="Mot2"/>
</dbReference>
<evidence type="ECO:0000313" key="6">
    <source>
        <dbReference type="EMBL" id="KAG8052991.1"/>
    </source>
</evidence>
<feature type="compositionally biased region" description="Polar residues" evidence="3">
    <location>
        <begin position="517"/>
        <end position="535"/>
    </location>
</feature>
<evidence type="ECO:0000256" key="2">
    <source>
        <dbReference type="PROSITE-ProRule" id="PRU00176"/>
    </source>
</evidence>
<accession>A0A8J5RFY2</accession>
<dbReference type="InterPro" id="IPR001841">
    <property type="entry name" value="Znf_RING"/>
</dbReference>
<dbReference type="GO" id="GO:0004842">
    <property type="term" value="F:ubiquitin-protein transferase activity"/>
    <property type="evidence" value="ECO:0007669"/>
    <property type="project" value="InterPro"/>
</dbReference>
<keyword evidence="1" id="KW-0863">Zinc-finger</keyword>
<evidence type="ECO:0000256" key="1">
    <source>
        <dbReference type="PROSITE-ProRule" id="PRU00175"/>
    </source>
</evidence>
<comment type="caution">
    <text evidence="6">The sequence shown here is derived from an EMBL/GenBank/DDBJ whole genome shotgun (WGS) entry which is preliminary data.</text>
</comment>
<dbReference type="InterPro" id="IPR000504">
    <property type="entry name" value="RRM_dom"/>
</dbReference>
<organism evidence="6 7">
    <name type="scientific">Zizania palustris</name>
    <name type="common">Northern wild rice</name>
    <dbReference type="NCBI Taxonomy" id="103762"/>
    <lineage>
        <taxon>Eukaryota</taxon>
        <taxon>Viridiplantae</taxon>
        <taxon>Streptophyta</taxon>
        <taxon>Embryophyta</taxon>
        <taxon>Tracheophyta</taxon>
        <taxon>Spermatophyta</taxon>
        <taxon>Magnoliopsida</taxon>
        <taxon>Liliopsida</taxon>
        <taxon>Poales</taxon>
        <taxon>Poaceae</taxon>
        <taxon>BOP clade</taxon>
        <taxon>Oryzoideae</taxon>
        <taxon>Oryzeae</taxon>
        <taxon>Zizaniinae</taxon>
        <taxon>Zizania</taxon>
    </lineage>
</organism>
<dbReference type="GO" id="GO:0003723">
    <property type="term" value="F:RNA binding"/>
    <property type="evidence" value="ECO:0007669"/>
    <property type="project" value="UniProtKB-UniRule"/>
</dbReference>
<reference evidence="6" key="2">
    <citation type="submission" date="2021-02" db="EMBL/GenBank/DDBJ databases">
        <authorList>
            <person name="Kimball J.A."/>
            <person name="Haas M.W."/>
            <person name="Macchietto M."/>
            <person name="Kono T."/>
            <person name="Duquette J."/>
            <person name="Shao M."/>
        </authorList>
    </citation>
    <scope>NUCLEOTIDE SEQUENCE</scope>
    <source>
        <tissue evidence="6">Fresh leaf tissue</tissue>
    </source>
</reference>
<name>A0A8J5RFY2_ZIZPA</name>
<gene>
    <name evidence="6" type="ORF">GUJ93_ZPchr0001g30399</name>
</gene>
<dbReference type="PROSITE" id="PS50102">
    <property type="entry name" value="RRM"/>
    <property type="match status" value="1"/>
</dbReference>
<dbReference type="Pfam" id="PF14570">
    <property type="entry name" value="zf-RING_4"/>
    <property type="match status" value="1"/>
</dbReference>
<evidence type="ECO:0000259" key="5">
    <source>
        <dbReference type="PROSITE" id="PS50102"/>
    </source>
</evidence>
<dbReference type="InterPro" id="IPR034261">
    <property type="entry name" value="CNOT4_RRM"/>
</dbReference>
<dbReference type="GO" id="GO:0030014">
    <property type="term" value="C:CCR4-NOT complex"/>
    <property type="evidence" value="ECO:0007669"/>
    <property type="project" value="InterPro"/>
</dbReference>
<dbReference type="SMART" id="SM00361">
    <property type="entry name" value="RRM_1"/>
    <property type="match status" value="1"/>
</dbReference>
<evidence type="ECO:0008006" key="8">
    <source>
        <dbReference type="Google" id="ProtNLM"/>
    </source>
</evidence>
<dbReference type="OrthoDB" id="1923159at2759"/>
<dbReference type="InterPro" id="IPR039515">
    <property type="entry name" value="NOT4_mRING-HC-C4C4"/>
</dbReference>
<keyword evidence="1" id="KW-0862">Zinc</keyword>
<dbReference type="Pfam" id="PF00076">
    <property type="entry name" value="RRM_1"/>
    <property type="match status" value="1"/>
</dbReference>
<dbReference type="AlphaFoldDB" id="A0A8J5RFY2"/>
<proteinExistence type="predicted"/>
<feature type="region of interest" description="Disordered" evidence="3">
    <location>
        <begin position="339"/>
        <end position="362"/>
    </location>
</feature>
<dbReference type="PANTHER" id="PTHR12603:SF4">
    <property type="entry name" value="RNA BINDING (RRM_RBD_RNP MOTIFS) FAMILY PROTEIN"/>
    <property type="match status" value="1"/>
</dbReference>
<dbReference type="InterPro" id="IPR003954">
    <property type="entry name" value="RRM_euk-type"/>
</dbReference>
<dbReference type="PANTHER" id="PTHR12603">
    <property type="entry name" value="CCR4-NOT TRANSCRIPTION COMPLEX RELATED"/>
    <property type="match status" value="1"/>
</dbReference>
<evidence type="ECO:0000313" key="7">
    <source>
        <dbReference type="Proteomes" id="UP000729402"/>
    </source>
</evidence>
<dbReference type="PROSITE" id="PS50089">
    <property type="entry name" value="ZF_RING_2"/>
    <property type="match status" value="1"/>
</dbReference>
<dbReference type="Proteomes" id="UP000729402">
    <property type="component" value="Unassembled WGS sequence"/>
</dbReference>
<dbReference type="GO" id="GO:0016567">
    <property type="term" value="P:protein ubiquitination"/>
    <property type="evidence" value="ECO:0007669"/>
    <property type="project" value="TreeGrafter"/>
</dbReference>
<sequence>MSTQSKEKCPLCTEEMDLTDKQLKPCKCGYEICLYCWHQIMEMDQKEECGRRCPACRAIYNKDRIMGTGIGNQILNELCASKSNLQKEQTKSQKQKPVKVQSHVAEESLDLYSARVIQRKLVYIVGIPSEFASDKVLRQKNFLGQYGKIENIIIDNIGANQQIPDSGRVYVTFSREDEAIQCIEAVNGFLLDGRPLKATFGVTRYCRVWLSKKVCQKPICSYVHQKAPPEDICTKDDVAGFCARLLHLMGMDSKGLQQRSGNTLPPPGDGISRTAICNGNSKDKTCSSDCRVLPNDGNNNSGTLPAATQRDSSVPQEEIYHDRTPNNQQRMSASISQELPPLGLKGHHREQLASNGDKPQASVQSANNILNYKQVIAAGNGTVDALTKSQYVNVVSQGSSEPARRFTVLTRQMASTDTRSKATGQVGNVMSDSKKLTLANNEHSDSIKIPQCYNVKLASQRPEKPSHMLSKQLTKAIGESHAEVDEKNACSDVNKKPAQGIHIQLKENTAALQSLSDSPTTCNNLPSSDIKSQISDVPDKFSDPHRKSTFETQLLHHKKTAISFSDIANASDTDTCSIANNQVLSTDSKHQISAQGSHHNLYKGDRIQCQISSQHPESVFSPRPLSLLSSADIVAKNNRGIKKHVFPPGFQNLHRPSDSDKIVSVSSTTCPVLCSKPGALVQDSCSVTDQPDIISWVSECLEEGGDTTQSNSVSMPSALSSTDTTWRCMQYPSSGFSGASSNHSIVSPHPSSLLQHMDGVENTMNCGFTYPSISGIANQRPEYWNGSAHSHMSTRGYDALCQNTTPSMISGLSPQVDHPYPMYSLF</sequence>
<keyword evidence="1" id="KW-0479">Metal-binding</keyword>